<dbReference type="GO" id="GO:0003725">
    <property type="term" value="F:double-stranded RNA binding"/>
    <property type="evidence" value="ECO:0007669"/>
    <property type="project" value="TreeGrafter"/>
</dbReference>
<evidence type="ECO:0000256" key="4">
    <source>
        <dbReference type="ARBA" id="ARBA00022806"/>
    </source>
</evidence>
<dbReference type="EMBL" id="WUAV01000001">
    <property type="protein sequence ID" value="KAF1770775.1"/>
    <property type="molecule type" value="Genomic_DNA"/>
</dbReference>
<dbReference type="FunFam" id="3.40.50.300:FF:002125">
    <property type="entry name" value="ATP-dependent helicase HrpB"/>
    <property type="match status" value="1"/>
</dbReference>
<evidence type="ECO:0000256" key="1">
    <source>
        <dbReference type="ARBA" id="ARBA00012552"/>
    </source>
</evidence>
<dbReference type="Pfam" id="PF00271">
    <property type="entry name" value="Helicase_C"/>
    <property type="match status" value="1"/>
</dbReference>
<dbReference type="SUPFAM" id="SSF52540">
    <property type="entry name" value="P-loop containing nucleoside triphosphate hydrolases"/>
    <property type="match status" value="1"/>
</dbReference>
<dbReference type="PROSITE" id="PS51192">
    <property type="entry name" value="HELICASE_ATP_BIND_1"/>
    <property type="match status" value="1"/>
</dbReference>
<dbReference type="InterPro" id="IPR001650">
    <property type="entry name" value="Helicase_C-like"/>
</dbReference>
<dbReference type="CTD" id="9812623"/>
<dbReference type="GO" id="GO:0005730">
    <property type="term" value="C:nucleolus"/>
    <property type="evidence" value="ECO:0007669"/>
    <property type="project" value="TreeGrafter"/>
</dbReference>
<dbReference type="InterPro" id="IPR002464">
    <property type="entry name" value="DNA/RNA_helicase_DEAH_CS"/>
</dbReference>
<dbReference type="Pfam" id="PF07717">
    <property type="entry name" value="OB_NTP_bind"/>
    <property type="match status" value="1"/>
</dbReference>
<keyword evidence="3" id="KW-0378">Hydrolase</keyword>
<gene>
    <name evidence="10" type="ORF">GCK72_002598</name>
</gene>
<evidence type="ECO:0000313" key="10">
    <source>
        <dbReference type="EMBL" id="KAF1770775.1"/>
    </source>
</evidence>
<keyword evidence="5" id="KW-0067">ATP-binding</keyword>
<feature type="domain" description="Helicase ATP-binding" evidence="8">
    <location>
        <begin position="216"/>
        <end position="383"/>
    </location>
</feature>
<dbReference type="CDD" id="cd18791">
    <property type="entry name" value="SF2_C_RHA"/>
    <property type="match status" value="1"/>
</dbReference>
<dbReference type="Gene3D" id="1.20.120.1080">
    <property type="match status" value="1"/>
</dbReference>
<evidence type="ECO:0000313" key="11">
    <source>
        <dbReference type="Proteomes" id="UP000483820"/>
    </source>
</evidence>
<dbReference type="KEGG" id="crq:GCK72_002598"/>
<dbReference type="InterPro" id="IPR011545">
    <property type="entry name" value="DEAD/DEAH_box_helicase_dom"/>
</dbReference>
<dbReference type="InterPro" id="IPR011709">
    <property type="entry name" value="DEAD-box_helicase_OB_fold"/>
</dbReference>
<dbReference type="SMART" id="SM00490">
    <property type="entry name" value="HELICc"/>
    <property type="match status" value="1"/>
</dbReference>
<evidence type="ECO:0000256" key="7">
    <source>
        <dbReference type="SAM" id="MobiDB-lite"/>
    </source>
</evidence>
<feature type="region of interest" description="Disordered" evidence="7">
    <location>
        <begin position="180"/>
        <end position="199"/>
    </location>
</feature>
<dbReference type="SMART" id="SM00847">
    <property type="entry name" value="HA2"/>
    <property type="match status" value="1"/>
</dbReference>
<dbReference type="AlphaFoldDB" id="A0A6A5HT48"/>
<dbReference type="PANTHER" id="PTHR18934:SF118">
    <property type="entry name" value="ATP-DEPENDENT RNA HELICASE DHX33"/>
    <property type="match status" value="1"/>
</dbReference>
<proteinExistence type="predicted"/>
<dbReference type="PANTHER" id="PTHR18934">
    <property type="entry name" value="ATP-DEPENDENT RNA HELICASE"/>
    <property type="match status" value="1"/>
</dbReference>
<dbReference type="InterPro" id="IPR014001">
    <property type="entry name" value="Helicase_ATP-bd"/>
</dbReference>
<evidence type="ECO:0000259" key="8">
    <source>
        <dbReference type="PROSITE" id="PS51192"/>
    </source>
</evidence>
<dbReference type="PROSITE" id="PS51194">
    <property type="entry name" value="HELICASE_CTER"/>
    <property type="match status" value="1"/>
</dbReference>
<comment type="catalytic activity">
    <reaction evidence="6">
        <text>ATP + H2O = ADP + phosphate + H(+)</text>
        <dbReference type="Rhea" id="RHEA:13065"/>
        <dbReference type="ChEBI" id="CHEBI:15377"/>
        <dbReference type="ChEBI" id="CHEBI:15378"/>
        <dbReference type="ChEBI" id="CHEBI:30616"/>
        <dbReference type="ChEBI" id="CHEBI:43474"/>
        <dbReference type="ChEBI" id="CHEBI:456216"/>
        <dbReference type="EC" id="3.6.4.13"/>
    </reaction>
</comment>
<dbReference type="SMART" id="SM00487">
    <property type="entry name" value="DEXDc"/>
    <property type="match status" value="1"/>
</dbReference>
<dbReference type="GO" id="GO:0005524">
    <property type="term" value="F:ATP binding"/>
    <property type="evidence" value="ECO:0007669"/>
    <property type="project" value="UniProtKB-KW"/>
</dbReference>
<dbReference type="GeneID" id="9812623"/>
<dbReference type="Pfam" id="PF00270">
    <property type="entry name" value="DEAD"/>
    <property type="match status" value="1"/>
</dbReference>
<dbReference type="FunFam" id="3.40.50.300:FF:000145">
    <property type="entry name" value="probable ATP-dependent RNA helicase DHX40"/>
    <property type="match status" value="1"/>
</dbReference>
<evidence type="ECO:0000256" key="5">
    <source>
        <dbReference type="ARBA" id="ARBA00022840"/>
    </source>
</evidence>
<keyword evidence="2" id="KW-0547">Nucleotide-binding</keyword>
<comment type="caution">
    <text evidence="10">The sequence shown here is derived from an EMBL/GenBank/DDBJ whole genome shotgun (WGS) entry which is preliminary data.</text>
</comment>
<evidence type="ECO:0000256" key="6">
    <source>
        <dbReference type="ARBA" id="ARBA00047984"/>
    </source>
</evidence>
<keyword evidence="4" id="KW-0347">Helicase</keyword>
<organism evidence="10 11">
    <name type="scientific">Caenorhabditis remanei</name>
    <name type="common">Caenorhabditis vulgaris</name>
    <dbReference type="NCBI Taxonomy" id="31234"/>
    <lineage>
        <taxon>Eukaryota</taxon>
        <taxon>Metazoa</taxon>
        <taxon>Ecdysozoa</taxon>
        <taxon>Nematoda</taxon>
        <taxon>Chromadorea</taxon>
        <taxon>Rhabditida</taxon>
        <taxon>Rhabditina</taxon>
        <taxon>Rhabditomorpha</taxon>
        <taxon>Rhabditoidea</taxon>
        <taxon>Rhabditidae</taxon>
        <taxon>Peloderinae</taxon>
        <taxon>Caenorhabditis</taxon>
    </lineage>
</organism>
<dbReference type="GO" id="GO:0045943">
    <property type="term" value="P:positive regulation of transcription by RNA polymerase I"/>
    <property type="evidence" value="ECO:0007669"/>
    <property type="project" value="TreeGrafter"/>
</dbReference>
<dbReference type="GO" id="GO:0003724">
    <property type="term" value="F:RNA helicase activity"/>
    <property type="evidence" value="ECO:0007669"/>
    <property type="project" value="UniProtKB-EC"/>
</dbReference>
<dbReference type="Proteomes" id="UP000483820">
    <property type="component" value="Chromosome I"/>
</dbReference>
<dbReference type="InterPro" id="IPR027417">
    <property type="entry name" value="P-loop_NTPase"/>
</dbReference>
<dbReference type="Gene3D" id="3.40.50.300">
    <property type="entry name" value="P-loop containing nucleotide triphosphate hydrolases"/>
    <property type="match status" value="2"/>
</dbReference>
<reference evidence="10 11" key="1">
    <citation type="submission" date="2019-12" db="EMBL/GenBank/DDBJ databases">
        <title>Chromosome-level assembly of the Caenorhabditis remanei genome.</title>
        <authorList>
            <person name="Teterina A.A."/>
            <person name="Willis J.H."/>
            <person name="Phillips P.C."/>
        </authorList>
    </citation>
    <scope>NUCLEOTIDE SEQUENCE [LARGE SCALE GENOMIC DNA]</scope>
    <source>
        <strain evidence="10 11">PX506</strain>
        <tissue evidence="10">Whole organism</tissue>
    </source>
</reference>
<evidence type="ECO:0000259" key="9">
    <source>
        <dbReference type="PROSITE" id="PS51194"/>
    </source>
</evidence>
<evidence type="ECO:0000256" key="2">
    <source>
        <dbReference type="ARBA" id="ARBA00022741"/>
    </source>
</evidence>
<dbReference type="GO" id="GO:0016787">
    <property type="term" value="F:hydrolase activity"/>
    <property type="evidence" value="ECO:0007669"/>
    <property type="project" value="UniProtKB-KW"/>
</dbReference>
<dbReference type="EC" id="3.6.4.13" evidence="1"/>
<dbReference type="InterPro" id="IPR007502">
    <property type="entry name" value="Helicase-assoc_dom"/>
</dbReference>
<sequence>MDVNGNFPAWKKKKRKFKIGKDGQKIKLKPSVPISVFPKSAQTNGVIRQSGGQESNISASLTIKKKKKFKKNKNKQNGTAVEMKDEFMTSSVQLTNGVLTKKAKVELKTIPSLLRVVEKPATPVRSISNLFASQSDSKVNYSEKPAQPVKSSLLGTPVPSVSKTTISKSSVARTIAFTPSKDNVKSTPPSTPKFVPNSEKFTRPQLPIDVVEQQLMYELASQETLIVIGETGSGKSTQVPQLCVRAGIAEKGAIAVTEPRRVAAVSLAARVAVEMGTDIGGVVGYHVRFENATTHKTKIEYMTDGIVLRKALVSPLLDKYSTVIIDEAHERSLHSDVLMCILKKCQEQRRESKNPLRLIIMSATLQADKFQAYFDNAKVVLVAGRTFPIEVFHVNPKINKSFSSTDYVYNTVICVKHVHLNEPKGHDILVFLTGSEEIEAVAHQLAELNGSLPASADFILPVPLYAALRPEKQKEAFRKTPQGARKVIISTNIAETSVTIPGIRVVIDSGKVKSKRFEATNRIDVLKVHNVSKAQAKQRAGRAGRDAPGKCYRLYSREDFHKFETENMPEILRCNLSATFLELMKLGMKNPHRLQLLDPPEPENIDAALLELTSLGAIKPITSDRNKFILTDMGNSFCMYPLPPDHARVLFQAQKEGCIMEAIKIIAAMQTDALFSGGSDSKSDLDVERIRRRFETREGDHITLLKLVLLTNNFFDQLNSKTEADARYNKSNKSLEREYNEAIRKFCNDNMINEQHLKTASMIEDQLKEIAVEQNVPFSTCGADFSKIRKSIAVGMFLNSCEYDRQEDRYRLMINPAITLKIHPSSCLSRSKPAYIVFSELMKTNDLYALQVTLIDADWVRPLITEHKKIRKNHLAESAQRIQQIAQVEPKAKKPKLNTTL</sequence>
<dbReference type="Pfam" id="PF21010">
    <property type="entry name" value="HA2_C"/>
    <property type="match status" value="1"/>
</dbReference>
<accession>A0A6A5HT48</accession>
<dbReference type="PROSITE" id="PS00690">
    <property type="entry name" value="DEAH_ATP_HELICASE"/>
    <property type="match status" value="1"/>
</dbReference>
<name>A0A6A5HT48_CAERE</name>
<evidence type="ECO:0000256" key="3">
    <source>
        <dbReference type="ARBA" id="ARBA00022801"/>
    </source>
</evidence>
<protein>
    <recommendedName>
        <fullName evidence="1">RNA helicase</fullName>
        <ecNumber evidence="1">3.6.4.13</ecNumber>
    </recommendedName>
</protein>
<dbReference type="RefSeq" id="XP_003112224.2">
    <property type="nucleotide sequence ID" value="XM_003112176.2"/>
</dbReference>
<feature type="domain" description="Helicase C-terminal" evidence="9">
    <location>
        <begin position="414"/>
        <end position="587"/>
    </location>
</feature>